<comment type="caution">
    <text evidence="2">The sequence shown here is derived from an EMBL/GenBank/DDBJ whole genome shotgun (WGS) entry which is preliminary data.</text>
</comment>
<keyword evidence="1" id="KW-0472">Membrane</keyword>
<evidence type="ECO:0000313" key="2">
    <source>
        <dbReference type="EMBL" id="CAG8775281.1"/>
    </source>
</evidence>
<organism evidence="2 3">
    <name type="scientific">Funneliformis caledonium</name>
    <dbReference type="NCBI Taxonomy" id="1117310"/>
    <lineage>
        <taxon>Eukaryota</taxon>
        <taxon>Fungi</taxon>
        <taxon>Fungi incertae sedis</taxon>
        <taxon>Mucoromycota</taxon>
        <taxon>Glomeromycotina</taxon>
        <taxon>Glomeromycetes</taxon>
        <taxon>Glomerales</taxon>
        <taxon>Glomeraceae</taxon>
        <taxon>Funneliformis</taxon>
    </lineage>
</organism>
<keyword evidence="1" id="KW-1133">Transmembrane helix</keyword>
<feature type="non-terminal residue" evidence="2">
    <location>
        <position position="66"/>
    </location>
</feature>
<evidence type="ECO:0000256" key="1">
    <source>
        <dbReference type="SAM" id="Phobius"/>
    </source>
</evidence>
<dbReference type="EMBL" id="CAJVPQ010029636">
    <property type="protein sequence ID" value="CAG8775281.1"/>
    <property type="molecule type" value="Genomic_DNA"/>
</dbReference>
<sequence length="66" mass="7715">ELCKIFKPFNEVTTFFSGVNYATISSILPIIEALKVIFKKKLKEKFKINFEDLEDEDNNNKNNDNN</sequence>
<feature type="transmembrane region" description="Helical" evidence="1">
    <location>
        <begin position="18"/>
        <end position="38"/>
    </location>
</feature>
<keyword evidence="1" id="KW-0812">Transmembrane</keyword>
<proteinExistence type="predicted"/>
<dbReference type="Proteomes" id="UP000789570">
    <property type="component" value="Unassembled WGS sequence"/>
</dbReference>
<protein>
    <submittedName>
        <fullName evidence="2">79_t:CDS:1</fullName>
    </submittedName>
</protein>
<name>A0A9N9JC59_9GLOM</name>
<accession>A0A9N9JC59</accession>
<reference evidence="2" key="1">
    <citation type="submission" date="2021-06" db="EMBL/GenBank/DDBJ databases">
        <authorList>
            <person name="Kallberg Y."/>
            <person name="Tangrot J."/>
            <person name="Rosling A."/>
        </authorList>
    </citation>
    <scope>NUCLEOTIDE SEQUENCE</scope>
    <source>
        <strain evidence="2">UK204</strain>
    </source>
</reference>
<dbReference type="OrthoDB" id="2438421at2759"/>
<dbReference type="AlphaFoldDB" id="A0A9N9JC59"/>
<keyword evidence="3" id="KW-1185">Reference proteome</keyword>
<gene>
    <name evidence="2" type="ORF">FCALED_LOCUS17788</name>
</gene>
<feature type="non-terminal residue" evidence="2">
    <location>
        <position position="1"/>
    </location>
</feature>
<evidence type="ECO:0000313" key="3">
    <source>
        <dbReference type="Proteomes" id="UP000789570"/>
    </source>
</evidence>